<dbReference type="AlphaFoldDB" id="A0A918R0Z1"/>
<dbReference type="RefSeq" id="WP_268253295.1">
    <property type="nucleotide sequence ID" value="NZ_BMVX01000019.1"/>
</dbReference>
<reference evidence="2" key="1">
    <citation type="journal article" date="2014" name="Int. J. Syst. Evol. Microbiol.">
        <title>Complete genome sequence of Corynebacterium casei LMG S-19264T (=DSM 44701T), isolated from a smear-ripened cheese.</title>
        <authorList>
            <consortium name="US DOE Joint Genome Institute (JGI-PGF)"/>
            <person name="Walter F."/>
            <person name="Albersmeier A."/>
            <person name="Kalinowski J."/>
            <person name="Ruckert C."/>
        </authorList>
    </citation>
    <scope>NUCLEOTIDE SEQUENCE</scope>
    <source>
        <strain evidence="2">JCM 4834</strain>
    </source>
</reference>
<dbReference type="EMBL" id="BMVX01000019">
    <property type="protein sequence ID" value="GGZ81912.1"/>
    <property type="molecule type" value="Genomic_DNA"/>
</dbReference>
<dbReference type="Proteomes" id="UP000634660">
    <property type="component" value="Unassembled WGS sequence"/>
</dbReference>
<evidence type="ECO:0000256" key="1">
    <source>
        <dbReference type="SAM" id="MobiDB-lite"/>
    </source>
</evidence>
<accession>A0A918R0Z1</accession>
<evidence type="ECO:0000313" key="2">
    <source>
        <dbReference type="EMBL" id="GGZ81912.1"/>
    </source>
</evidence>
<reference evidence="2" key="2">
    <citation type="submission" date="2020-09" db="EMBL/GenBank/DDBJ databases">
        <authorList>
            <person name="Sun Q."/>
            <person name="Ohkuma M."/>
        </authorList>
    </citation>
    <scope>NUCLEOTIDE SEQUENCE</scope>
    <source>
        <strain evidence="2">JCM 4834</strain>
    </source>
</reference>
<sequence length="40" mass="3944">MGAAPMIPGSAAGPGAFGRQGAPEEFADTLREVLGTAADR</sequence>
<protein>
    <submittedName>
        <fullName evidence="2">Uncharacterized protein</fullName>
    </submittedName>
</protein>
<proteinExistence type="predicted"/>
<organism evidence="2 3">
    <name type="scientific">Streptomyces subrutilus</name>
    <dbReference type="NCBI Taxonomy" id="36818"/>
    <lineage>
        <taxon>Bacteria</taxon>
        <taxon>Bacillati</taxon>
        <taxon>Actinomycetota</taxon>
        <taxon>Actinomycetes</taxon>
        <taxon>Kitasatosporales</taxon>
        <taxon>Streptomycetaceae</taxon>
        <taxon>Streptomyces</taxon>
    </lineage>
</organism>
<evidence type="ECO:0000313" key="3">
    <source>
        <dbReference type="Proteomes" id="UP000634660"/>
    </source>
</evidence>
<gene>
    <name evidence="2" type="ORF">GCM10010371_46950</name>
</gene>
<comment type="caution">
    <text evidence="2">The sequence shown here is derived from an EMBL/GenBank/DDBJ whole genome shotgun (WGS) entry which is preliminary data.</text>
</comment>
<name>A0A918R0Z1_9ACTN</name>
<feature type="region of interest" description="Disordered" evidence="1">
    <location>
        <begin position="1"/>
        <end position="22"/>
    </location>
</feature>